<dbReference type="EMBL" id="BFAA01005032">
    <property type="protein sequence ID" value="GCB60962.1"/>
    <property type="molecule type" value="Genomic_DNA"/>
</dbReference>
<protein>
    <submittedName>
        <fullName evidence="2">Uncharacterized protein</fullName>
    </submittedName>
</protein>
<dbReference type="PROSITE" id="PS51257">
    <property type="entry name" value="PROKAR_LIPOPROTEIN"/>
    <property type="match status" value="1"/>
</dbReference>
<keyword evidence="3" id="KW-1185">Reference proteome</keyword>
<accession>A0A401NJB4</accession>
<dbReference type="OrthoDB" id="10008580at2759"/>
<evidence type="ECO:0000313" key="3">
    <source>
        <dbReference type="Proteomes" id="UP000288216"/>
    </source>
</evidence>
<sequence>MSTSRPDSAVRDPPPPASPSATSCELALLPLELLLSLQRAQFVVVENNIEIRKGPAAGYNVISNGQVKVDGQQRNLLNCIPRKITLTSLKEYRGLQETILSKPMVLFTSVKLTEGCKKDMNYAVIVNTRHPRMRKEIEDSMNKVTASGMGTTYVLQFTLQKTVQSFFSLKEGYKIHGLGLDFTCEFKSDSFDVSHLSTSKTKELNGKIMDLSCITEDEKCKVKFFLDKLSEPNIQIGSVSEQDPGAVSSLCAGSSGKEVFSSTCAQPDAKGTSVKKMPSTQLPAVNEKSYLLQFTQNLPKYIE</sequence>
<dbReference type="Proteomes" id="UP000288216">
    <property type="component" value="Unassembled WGS sequence"/>
</dbReference>
<organism evidence="2 3">
    <name type="scientific">Scyliorhinus torazame</name>
    <name type="common">Cloudy catshark</name>
    <name type="synonym">Catulus torazame</name>
    <dbReference type="NCBI Taxonomy" id="75743"/>
    <lineage>
        <taxon>Eukaryota</taxon>
        <taxon>Metazoa</taxon>
        <taxon>Chordata</taxon>
        <taxon>Craniata</taxon>
        <taxon>Vertebrata</taxon>
        <taxon>Chondrichthyes</taxon>
        <taxon>Elasmobranchii</taxon>
        <taxon>Galeomorphii</taxon>
        <taxon>Galeoidea</taxon>
        <taxon>Carcharhiniformes</taxon>
        <taxon>Scyliorhinidae</taxon>
        <taxon>Scyliorhinus</taxon>
    </lineage>
</organism>
<dbReference type="STRING" id="75743.A0A401NJB4"/>
<gene>
    <name evidence="2" type="ORF">scyTo_0011219</name>
</gene>
<dbReference type="OMA" id="MAVWSGS"/>
<dbReference type="AlphaFoldDB" id="A0A401NJB4"/>
<proteinExistence type="predicted"/>
<name>A0A401NJB4_SCYTO</name>
<comment type="caution">
    <text evidence="2">The sequence shown here is derived from an EMBL/GenBank/DDBJ whole genome shotgun (WGS) entry which is preliminary data.</text>
</comment>
<reference evidence="2 3" key="1">
    <citation type="journal article" date="2018" name="Nat. Ecol. Evol.">
        <title>Shark genomes provide insights into elasmobranch evolution and the origin of vertebrates.</title>
        <authorList>
            <person name="Hara Y"/>
            <person name="Yamaguchi K"/>
            <person name="Onimaru K"/>
            <person name="Kadota M"/>
            <person name="Koyanagi M"/>
            <person name="Keeley SD"/>
            <person name="Tatsumi K"/>
            <person name="Tanaka K"/>
            <person name="Motone F"/>
            <person name="Kageyama Y"/>
            <person name="Nozu R"/>
            <person name="Adachi N"/>
            <person name="Nishimura O"/>
            <person name="Nakagawa R"/>
            <person name="Tanegashima C"/>
            <person name="Kiyatake I"/>
            <person name="Matsumoto R"/>
            <person name="Murakumo K"/>
            <person name="Nishida K"/>
            <person name="Terakita A"/>
            <person name="Kuratani S"/>
            <person name="Sato K"/>
            <person name="Hyodo S Kuraku.S."/>
        </authorList>
    </citation>
    <scope>NUCLEOTIDE SEQUENCE [LARGE SCALE GENOMIC DNA]</scope>
</reference>
<evidence type="ECO:0000256" key="1">
    <source>
        <dbReference type="SAM" id="MobiDB-lite"/>
    </source>
</evidence>
<evidence type="ECO:0000313" key="2">
    <source>
        <dbReference type="EMBL" id="GCB60962.1"/>
    </source>
</evidence>
<feature type="region of interest" description="Disordered" evidence="1">
    <location>
        <begin position="1"/>
        <end position="21"/>
    </location>
</feature>